<evidence type="ECO:0000256" key="2">
    <source>
        <dbReference type="ARBA" id="ARBA00017846"/>
    </source>
</evidence>
<accession>A0A2M7VDA3</accession>
<dbReference type="InterPro" id="IPR004609">
    <property type="entry name" value="ATP-dep_DNA_helicase_RecG"/>
</dbReference>
<dbReference type="NCBIfam" id="NF008165">
    <property type="entry name" value="PRK10917.1-3"/>
    <property type="match status" value="1"/>
</dbReference>
<evidence type="ECO:0000256" key="11">
    <source>
        <dbReference type="ARBA" id="ARBA00023235"/>
    </source>
</evidence>
<feature type="domain" description="Helicase C-terminal" evidence="17">
    <location>
        <begin position="466"/>
        <end position="626"/>
    </location>
</feature>
<evidence type="ECO:0000256" key="4">
    <source>
        <dbReference type="ARBA" id="ARBA00022763"/>
    </source>
</evidence>
<evidence type="ECO:0000256" key="12">
    <source>
        <dbReference type="ARBA" id="ARBA00034617"/>
    </source>
</evidence>
<reference evidence="19" key="1">
    <citation type="submission" date="2017-09" db="EMBL/GenBank/DDBJ databases">
        <title>Depth-based differentiation of microbial function through sediment-hosted aquifers and enrichment of novel symbionts in the deep terrestrial subsurface.</title>
        <authorList>
            <person name="Probst A.J."/>
            <person name="Ladd B."/>
            <person name="Jarett J.K."/>
            <person name="Geller-Mcgrath D.E."/>
            <person name="Sieber C.M.K."/>
            <person name="Emerson J.B."/>
            <person name="Anantharaman K."/>
            <person name="Thomas B.C."/>
            <person name="Malmstrom R."/>
            <person name="Stieglmeier M."/>
            <person name="Klingl A."/>
            <person name="Woyke T."/>
            <person name="Ryan C.M."/>
            <person name="Banfield J.F."/>
        </authorList>
    </citation>
    <scope>NUCLEOTIDE SEQUENCE [LARGE SCALE GENOMIC DNA]</scope>
</reference>
<dbReference type="GO" id="GO:0005524">
    <property type="term" value="F:ATP binding"/>
    <property type="evidence" value="ECO:0007669"/>
    <property type="project" value="UniProtKB-KW"/>
</dbReference>
<comment type="function">
    <text evidence="15">Plays a critical role in recombination and DNA repair. Helps process Holliday junction intermediates to mature products by catalyzing branch migration. Has replication fork regression activity, unwinds stalled or blocked replication forks to make a HJ that can be resolved. Has a DNA unwinding activity characteristic of a DNA helicase with 3'-5' polarity.</text>
</comment>
<comment type="catalytic activity">
    <reaction evidence="12 15">
        <text>Couples ATP hydrolysis with the unwinding of duplex DNA by translocating in the 3'-5' direction.</text>
        <dbReference type="EC" id="5.6.2.4"/>
    </reaction>
</comment>
<dbReference type="InterPro" id="IPR027417">
    <property type="entry name" value="P-loop_NTPase"/>
</dbReference>
<dbReference type="InterPro" id="IPR012340">
    <property type="entry name" value="NA-bd_OB-fold"/>
</dbReference>
<dbReference type="Pfam" id="PF00270">
    <property type="entry name" value="DEAD"/>
    <property type="match status" value="1"/>
</dbReference>
<dbReference type="Pfam" id="PF17191">
    <property type="entry name" value="RecG_wedge"/>
    <property type="match status" value="1"/>
</dbReference>
<dbReference type="EMBL" id="PFPO01000089">
    <property type="protein sequence ID" value="PIZ98413.1"/>
    <property type="molecule type" value="Genomic_DNA"/>
</dbReference>
<dbReference type="Proteomes" id="UP000230405">
    <property type="component" value="Unassembled WGS sequence"/>
</dbReference>
<comment type="caution">
    <text evidence="18">The sequence shown here is derived from an EMBL/GenBank/DDBJ whole genome shotgun (WGS) entry which is preliminary data.</text>
</comment>
<dbReference type="NCBIfam" id="NF008168">
    <property type="entry name" value="PRK10917.2-2"/>
    <property type="match status" value="1"/>
</dbReference>
<evidence type="ECO:0000259" key="17">
    <source>
        <dbReference type="PROSITE" id="PS51194"/>
    </source>
</evidence>
<evidence type="ECO:0000256" key="15">
    <source>
        <dbReference type="RuleBase" id="RU363016"/>
    </source>
</evidence>
<gene>
    <name evidence="18" type="ORF">COX77_04695</name>
</gene>
<dbReference type="GO" id="GO:0003677">
    <property type="term" value="F:DNA binding"/>
    <property type="evidence" value="ECO:0007669"/>
    <property type="project" value="UniProtKB-KW"/>
</dbReference>
<feature type="domain" description="Helicase ATP-binding" evidence="16">
    <location>
        <begin position="273"/>
        <end position="447"/>
    </location>
</feature>
<keyword evidence="10 15" id="KW-0234">DNA repair</keyword>
<dbReference type="Gene3D" id="3.40.50.300">
    <property type="entry name" value="P-loop containing nucleotide triphosphate hydrolases"/>
    <property type="match status" value="2"/>
</dbReference>
<evidence type="ECO:0000256" key="10">
    <source>
        <dbReference type="ARBA" id="ARBA00023204"/>
    </source>
</evidence>
<proteinExistence type="inferred from homology"/>
<evidence type="ECO:0000256" key="3">
    <source>
        <dbReference type="ARBA" id="ARBA00022741"/>
    </source>
</evidence>
<dbReference type="GO" id="GO:0043138">
    <property type="term" value="F:3'-5' DNA helicase activity"/>
    <property type="evidence" value="ECO:0007669"/>
    <property type="project" value="UniProtKB-EC"/>
</dbReference>
<evidence type="ECO:0000313" key="18">
    <source>
        <dbReference type="EMBL" id="PIZ98413.1"/>
    </source>
</evidence>
<dbReference type="NCBIfam" id="TIGR00643">
    <property type="entry name" value="recG"/>
    <property type="match status" value="1"/>
</dbReference>
<dbReference type="SMART" id="SM00490">
    <property type="entry name" value="HELICc"/>
    <property type="match status" value="1"/>
</dbReference>
<evidence type="ECO:0000259" key="16">
    <source>
        <dbReference type="PROSITE" id="PS51192"/>
    </source>
</evidence>
<evidence type="ECO:0000256" key="7">
    <source>
        <dbReference type="ARBA" id="ARBA00022840"/>
    </source>
</evidence>
<dbReference type="PROSITE" id="PS51192">
    <property type="entry name" value="HELICASE_ATP_BIND_1"/>
    <property type="match status" value="1"/>
</dbReference>
<dbReference type="InterPro" id="IPR014001">
    <property type="entry name" value="Helicase_ATP-bd"/>
</dbReference>
<evidence type="ECO:0000313" key="19">
    <source>
        <dbReference type="Proteomes" id="UP000230405"/>
    </source>
</evidence>
<organism evidence="18 19">
    <name type="scientific">Candidatus Komeilibacteria bacterium CG_4_10_14_0_2_um_filter_37_10</name>
    <dbReference type="NCBI Taxonomy" id="1974470"/>
    <lineage>
        <taxon>Bacteria</taxon>
        <taxon>Candidatus Komeiliibacteriota</taxon>
    </lineage>
</organism>
<dbReference type="CDD" id="cd18811">
    <property type="entry name" value="SF2_C_RecG"/>
    <property type="match status" value="1"/>
</dbReference>
<dbReference type="GO" id="GO:0016887">
    <property type="term" value="F:ATP hydrolysis activity"/>
    <property type="evidence" value="ECO:0007669"/>
    <property type="project" value="RHEA"/>
</dbReference>
<sequence length="696" mass="79155">MITLSSKLEDIYSVGDTTARTLKKMGLDTVEKLIYHFPFRYDDFSQLSKIADLQIDQIVTVKVKIELINSRRSWRRRLTLTEALVHDESGTLKIIWFNQPYLNKNLKAGDEVYLSGRVSGDLLGRQLNNPSVEKVKASTIHTARLVPIYSITKTLTTKHLRTILHQLLPTIKQIPDYLPLEIRQNNKLISLAEALEQIHFPTDQKKAQEAQTRLRFDNLFLLNLHQQWLRKKIEQTPAPIMSFDQKKIKKFVADLPFTLTADQKKAAWEIIRDTQNKYPMNRLLNGDVGSGKTVVAVLAAYHIALNKYQTAILTPTSILAHQHYLTISTLLHQQKITICLLTQKEHRLICHGQEEKISNAELLKKIKTNKVHLIIGTHAILQKSVTFANLGLIVVDEQHRFGVQQRQSLKNKNQQNGWLPHFLSMTATPIPRTLALTVYGDLDLSILKKMPAGRLSIITSLVPASKRAQAYDFINKQIAAGRQVFVLCPLIDPSDKLGVKSATAEYERLDKTVFPHLRIGLLHGKLSSEEKNQVMTKFKNQETDLLVATSIIEVGIDIPNATIMMVEDADRFGLAQLHQFRGRVGRGDQQSYCLLFTNSTTKQTTDRLKIMTTVKDGFKLAEYDLKFRGAGNIFGTEQSGYFDYLLWSALTNPLLIKQAKDSTQYLLTSDPDLNNHPRLKEKITAANLDQYNSHRE</sequence>
<dbReference type="CDD" id="cd04488">
    <property type="entry name" value="RecG_wedge_OBF"/>
    <property type="match status" value="1"/>
</dbReference>
<keyword evidence="3 15" id="KW-0547">Nucleotide-binding</keyword>
<comment type="similarity">
    <text evidence="1 15">Belongs to the helicase family. RecG subfamily.</text>
</comment>
<dbReference type="PANTHER" id="PTHR47964:SF1">
    <property type="entry name" value="ATP-DEPENDENT DNA HELICASE HOMOLOG RECG, CHLOROPLASTIC"/>
    <property type="match status" value="1"/>
</dbReference>
<dbReference type="EC" id="5.6.2.4" evidence="13 15"/>
<evidence type="ECO:0000256" key="8">
    <source>
        <dbReference type="ARBA" id="ARBA00023125"/>
    </source>
</evidence>
<dbReference type="Pfam" id="PF00271">
    <property type="entry name" value="Helicase_C"/>
    <property type="match status" value="1"/>
</dbReference>
<dbReference type="SUPFAM" id="SSF50249">
    <property type="entry name" value="Nucleic acid-binding proteins"/>
    <property type="match status" value="1"/>
</dbReference>
<dbReference type="AlphaFoldDB" id="A0A2M7VDA3"/>
<keyword evidence="7 15" id="KW-0067">ATP-binding</keyword>
<evidence type="ECO:0000256" key="9">
    <source>
        <dbReference type="ARBA" id="ARBA00023172"/>
    </source>
</evidence>
<dbReference type="GO" id="GO:0006310">
    <property type="term" value="P:DNA recombination"/>
    <property type="evidence" value="ECO:0007669"/>
    <property type="project" value="UniProtKB-UniRule"/>
</dbReference>
<dbReference type="PROSITE" id="PS51194">
    <property type="entry name" value="HELICASE_CTER"/>
    <property type="match status" value="1"/>
</dbReference>
<keyword evidence="9 15" id="KW-0233">DNA recombination</keyword>
<dbReference type="InterPro" id="IPR011545">
    <property type="entry name" value="DEAD/DEAH_box_helicase_dom"/>
</dbReference>
<protein>
    <recommendedName>
        <fullName evidence="2 15">ATP-dependent DNA helicase RecG</fullName>
        <ecNumber evidence="13 15">5.6.2.4</ecNumber>
    </recommendedName>
</protein>
<evidence type="ECO:0000256" key="14">
    <source>
        <dbReference type="ARBA" id="ARBA00048988"/>
    </source>
</evidence>
<keyword evidence="5 15" id="KW-0378">Hydrolase</keyword>
<dbReference type="InterPro" id="IPR001650">
    <property type="entry name" value="Helicase_C-like"/>
</dbReference>
<keyword evidence="6 15" id="KW-0347">Helicase</keyword>
<keyword evidence="11" id="KW-0413">Isomerase</keyword>
<comment type="catalytic activity">
    <reaction evidence="14 15">
        <text>ATP + H2O = ADP + phosphate + H(+)</text>
        <dbReference type="Rhea" id="RHEA:13065"/>
        <dbReference type="ChEBI" id="CHEBI:15377"/>
        <dbReference type="ChEBI" id="CHEBI:15378"/>
        <dbReference type="ChEBI" id="CHEBI:30616"/>
        <dbReference type="ChEBI" id="CHEBI:43474"/>
        <dbReference type="ChEBI" id="CHEBI:456216"/>
        <dbReference type="EC" id="5.6.2.4"/>
    </reaction>
</comment>
<evidence type="ECO:0000256" key="6">
    <source>
        <dbReference type="ARBA" id="ARBA00022806"/>
    </source>
</evidence>
<dbReference type="Gene3D" id="2.40.50.140">
    <property type="entry name" value="Nucleic acid-binding proteins"/>
    <property type="match status" value="1"/>
</dbReference>
<keyword evidence="8" id="KW-0238">DNA-binding</keyword>
<dbReference type="SUPFAM" id="SSF52540">
    <property type="entry name" value="P-loop containing nucleoside triphosphate hydrolases"/>
    <property type="match status" value="2"/>
</dbReference>
<evidence type="ECO:0000256" key="13">
    <source>
        <dbReference type="ARBA" id="ARBA00034808"/>
    </source>
</evidence>
<evidence type="ECO:0000256" key="5">
    <source>
        <dbReference type="ARBA" id="ARBA00022801"/>
    </source>
</evidence>
<evidence type="ECO:0000256" key="1">
    <source>
        <dbReference type="ARBA" id="ARBA00007504"/>
    </source>
</evidence>
<name>A0A2M7VDA3_9BACT</name>
<dbReference type="SMART" id="SM00487">
    <property type="entry name" value="DEXDc"/>
    <property type="match status" value="1"/>
</dbReference>
<dbReference type="PANTHER" id="PTHR47964">
    <property type="entry name" value="ATP-DEPENDENT DNA HELICASE HOMOLOG RECG, CHLOROPLASTIC"/>
    <property type="match status" value="1"/>
</dbReference>
<dbReference type="GO" id="GO:0006281">
    <property type="term" value="P:DNA repair"/>
    <property type="evidence" value="ECO:0007669"/>
    <property type="project" value="UniProtKB-UniRule"/>
</dbReference>
<keyword evidence="4 15" id="KW-0227">DNA damage</keyword>
<dbReference type="InterPro" id="IPR033454">
    <property type="entry name" value="RecG_wedge"/>
</dbReference>
<dbReference type="InterPro" id="IPR047112">
    <property type="entry name" value="RecG/Mfd"/>
</dbReference>